<feature type="transmembrane region" description="Helical" evidence="1">
    <location>
        <begin position="100"/>
        <end position="124"/>
    </location>
</feature>
<evidence type="ECO:0000313" key="2">
    <source>
        <dbReference type="EMBL" id="HGK63585.1"/>
    </source>
</evidence>
<dbReference type="EMBL" id="DTDR01000083">
    <property type="protein sequence ID" value="HGK63585.1"/>
    <property type="molecule type" value="Genomic_DNA"/>
</dbReference>
<sequence>MRLKAIILNTFIESIRDRILVVLLVVGLILMASSKFIKPLALGEEAKIIKDLGLSAINFISVLVAILIGGRLIYKEIEKKTIYLVLSKPIKRWEFIFGKYLGQMLLLFLVVSLLTTFFGIVLLITDTKGDYSLLLPNLLLLFQLSIVTSLAIFFSTFATPLTASVFTFIMYFIGHLTRDLKALTQISKSPIVKVVANFLYYILPNLANFDIKGKVVHEIPLFPAQLYFPIIYGLIWTIALLYFSFIIFQKKDF</sequence>
<dbReference type="GO" id="GO:0140359">
    <property type="term" value="F:ABC-type transporter activity"/>
    <property type="evidence" value="ECO:0007669"/>
    <property type="project" value="InterPro"/>
</dbReference>
<feature type="transmembrane region" description="Helical" evidence="1">
    <location>
        <begin position="20"/>
        <end position="37"/>
    </location>
</feature>
<dbReference type="PANTHER" id="PTHR43471:SF10">
    <property type="entry name" value="SLL1107 PROTEIN"/>
    <property type="match status" value="1"/>
</dbReference>
<proteinExistence type="predicted"/>
<comment type="caution">
    <text evidence="2">The sequence shown here is derived from an EMBL/GenBank/DDBJ whole genome shotgun (WGS) entry which is preliminary data.</text>
</comment>
<reference evidence="2" key="1">
    <citation type="journal article" date="2020" name="mSystems">
        <title>Genome- and Community-Level Interaction Insights into Carbon Utilization and Element Cycling Functions of Hydrothermarchaeota in Hydrothermal Sediment.</title>
        <authorList>
            <person name="Zhou Z."/>
            <person name="Liu Y."/>
            <person name="Xu W."/>
            <person name="Pan J."/>
            <person name="Luo Z.H."/>
            <person name="Li M."/>
        </authorList>
    </citation>
    <scope>NUCLEOTIDE SEQUENCE [LARGE SCALE GENOMIC DNA]</scope>
    <source>
        <strain evidence="2">SpSt-697</strain>
    </source>
</reference>
<feature type="transmembrane region" description="Helical" evidence="1">
    <location>
        <begin position="144"/>
        <end position="169"/>
    </location>
</feature>
<gene>
    <name evidence="2" type="ORF">ENU74_03215</name>
</gene>
<dbReference type="GO" id="GO:0005886">
    <property type="term" value="C:plasma membrane"/>
    <property type="evidence" value="ECO:0007669"/>
    <property type="project" value="UniProtKB-SubCell"/>
</dbReference>
<name>A0A7V4E3W5_UNCW3</name>
<protein>
    <recommendedName>
        <fullName evidence="3">ABC transporter permease</fullName>
    </recommendedName>
</protein>
<keyword evidence="1" id="KW-0472">Membrane</keyword>
<evidence type="ECO:0008006" key="3">
    <source>
        <dbReference type="Google" id="ProtNLM"/>
    </source>
</evidence>
<feature type="transmembrane region" description="Helical" evidence="1">
    <location>
        <begin position="190"/>
        <end position="207"/>
    </location>
</feature>
<keyword evidence="1" id="KW-0812">Transmembrane</keyword>
<dbReference type="Pfam" id="PF12679">
    <property type="entry name" value="ABC2_membrane_2"/>
    <property type="match status" value="1"/>
</dbReference>
<accession>A0A7V4E3W5</accession>
<organism evidence="2">
    <name type="scientific">candidate division WOR-3 bacterium</name>
    <dbReference type="NCBI Taxonomy" id="2052148"/>
    <lineage>
        <taxon>Bacteria</taxon>
        <taxon>Bacteria division WOR-3</taxon>
    </lineage>
</organism>
<dbReference type="AlphaFoldDB" id="A0A7V4E3W5"/>
<feature type="transmembrane region" description="Helical" evidence="1">
    <location>
        <begin position="227"/>
        <end position="248"/>
    </location>
</feature>
<feature type="transmembrane region" description="Helical" evidence="1">
    <location>
        <begin position="52"/>
        <end position="74"/>
    </location>
</feature>
<keyword evidence="1" id="KW-1133">Transmembrane helix</keyword>
<evidence type="ECO:0000256" key="1">
    <source>
        <dbReference type="SAM" id="Phobius"/>
    </source>
</evidence>
<dbReference type="PANTHER" id="PTHR43471">
    <property type="entry name" value="ABC TRANSPORTER PERMEASE"/>
    <property type="match status" value="1"/>
</dbReference>